<organism evidence="1 2">
    <name type="scientific">Chitinophaga tropicalis</name>
    <dbReference type="NCBI Taxonomy" id="2683588"/>
    <lineage>
        <taxon>Bacteria</taxon>
        <taxon>Pseudomonadati</taxon>
        <taxon>Bacteroidota</taxon>
        <taxon>Chitinophagia</taxon>
        <taxon>Chitinophagales</taxon>
        <taxon>Chitinophagaceae</taxon>
        <taxon>Chitinophaga</taxon>
    </lineage>
</organism>
<protein>
    <recommendedName>
        <fullName evidence="3">SnoaL-like domain-containing protein</fullName>
    </recommendedName>
</protein>
<dbReference type="Proteomes" id="UP000461730">
    <property type="component" value="Unassembled WGS sequence"/>
</dbReference>
<gene>
    <name evidence="1" type="ORF">GO493_13615</name>
</gene>
<reference evidence="1 2" key="1">
    <citation type="submission" date="2019-12" db="EMBL/GenBank/DDBJ databases">
        <title>Chitinophaga sp. strain ysch24 (GDMCC 1.1355), whole genome shotgun sequence.</title>
        <authorList>
            <person name="Zhang X."/>
        </authorList>
    </citation>
    <scope>NUCLEOTIDE SEQUENCE [LARGE SCALE GENOMIC DNA]</scope>
    <source>
        <strain evidence="2">ysch24</strain>
    </source>
</reference>
<dbReference type="RefSeq" id="WP_157306731.1">
    <property type="nucleotide sequence ID" value="NZ_WRXN01000005.1"/>
</dbReference>
<evidence type="ECO:0000313" key="1">
    <source>
        <dbReference type="EMBL" id="MVT09302.1"/>
    </source>
</evidence>
<proteinExistence type="predicted"/>
<evidence type="ECO:0000313" key="2">
    <source>
        <dbReference type="Proteomes" id="UP000461730"/>
    </source>
</evidence>
<evidence type="ECO:0008006" key="3">
    <source>
        <dbReference type="Google" id="ProtNLM"/>
    </source>
</evidence>
<sequence>MKIWKEQPANQEVEAVIAEYFQLLQNGKLDEATELISSEYDDWLDSLFVVWQDHYLIHEIPKDSSFDGKEWLNDLSWLKDLTIKPEMEWINDKYVWADFIYRDEPSGYVGEFCVKQIDEGYTVKRVIFKMA</sequence>
<name>A0A7K1U4M2_9BACT</name>
<comment type="caution">
    <text evidence="1">The sequence shown here is derived from an EMBL/GenBank/DDBJ whole genome shotgun (WGS) entry which is preliminary data.</text>
</comment>
<accession>A0A7K1U4M2</accession>
<keyword evidence="2" id="KW-1185">Reference proteome</keyword>
<dbReference type="AlphaFoldDB" id="A0A7K1U4M2"/>
<dbReference type="EMBL" id="WRXN01000005">
    <property type="protein sequence ID" value="MVT09302.1"/>
    <property type="molecule type" value="Genomic_DNA"/>
</dbReference>